<evidence type="ECO:0000256" key="1">
    <source>
        <dbReference type="SAM" id="SignalP"/>
    </source>
</evidence>
<organism evidence="2 3">
    <name type="scientific">Canariomyces notabilis</name>
    <dbReference type="NCBI Taxonomy" id="2074819"/>
    <lineage>
        <taxon>Eukaryota</taxon>
        <taxon>Fungi</taxon>
        <taxon>Dikarya</taxon>
        <taxon>Ascomycota</taxon>
        <taxon>Pezizomycotina</taxon>
        <taxon>Sordariomycetes</taxon>
        <taxon>Sordariomycetidae</taxon>
        <taxon>Sordariales</taxon>
        <taxon>Chaetomiaceae</taxon>
        <taxon>Canariomyces</taxon>
    </lineage>
</organism>
<keyword evidence="1" id="KW-0732">Signal</keyword>
<proteinExistence type="predicted"/>
<protein>
    <submittedName>
        <fullName evidence="2">Uncharacterized protein</fullName>
    </submittedName>
</protein>
<comment type="caution">
    <text evidence="2">The sequence shown here is derived from an EMBL/GenBank/DDBJ whole genome shotgun (WGS) entry which is preliminary data.</text>
</comment>
<gene>
    <name evidence="2" type="ORF">N656DRAFT_798197</name>
</gene>
<evidence type="ECO:0000313" key="3">
    <source>
        <dbReference type="Proteomes" id="UP001302812"/>
    </source>
</evidence>
<name>A0AAN6TDU3_9PEZI</name>
<reference evidence="2" key="1">
    <citation type="journal article" date="2023" name="Mol. Phylogenet. Evol.">
        <title>Genome-scale phylogeny and comparative genomics of the fungal order Sordariales.</title>
        <authorList>
            <person name="Hensen N."/>
            <person name="Bonometti L."/>
            <person name="Westerberg I."/>
            <person name="Brannstrom I.O."/>
            <person name="Guillou S."/>
            <person name="Cros-Aarteil S."/>
            <person name="Calhoun S."/>
            <person name="Haridas S."/>
            <person name="Kuo A."/>
            <person name="Mondo S."/>
            <person name="Pangilinan J."/>
            <person name="Riley R."/>
            <person name="LaButti K."/>
            <person name="Andreopoulos B."/>
            <person name="Lipzen A."/>
            <person name="Chen C."/>
            <person name="Yan M."/>
            <person name="Daum C."/>
            <person name="Ng V."/>
            <person name="Clum A."/>
            <person name="Steindorff A."/>
            <person name="Ohm R.A."/>
            <person name="Martin F."/>
            <person name="Silar P."/>
            <person name="Natvig D.O."/>
            <person name="Lalanne C."/>
            <person name="Gautier V."/>
            <person name="Ament-Velasquez S.L."/>
            <person name="Kruys A."/>
            <person name="Hutchinson M.I."/>
            <person name="Powell A.J."/>
            <person name="Barry K."/>
            <person name="Miller A.N."/>
            <person name="Grigoriev I.V."/>
            <person name="Debuchy R."/>
            <person name="Gladieux P."/>
            <person name="Hiltunen Thoren M."/>
            <person name="Johannesson H."/>
        </authorList>
    </citation>
    <scope>NUCLEOTIDE SEQUENCE</scope>
    <source>
        <strain evidence="2">CBS 508.74</strain>
    </source>
</reference>
<feature type="signal peptide" evidence="1">
    <location>
        <begin position="1"/>
        <end position="21"/>
    </location>
</feature>
<dbReference type="RefSeq" id="XP_064669966.1">
    <property type="nucleotide sequence ID" value="XM_064817730.1"/>
</dbReference>
<sequence length="325" mass="34847">MYAPAIVQVLASGLLATTTVAGFSAPGPQALGLRHTGALAIAAGLAAVPALAAPVPEERDVEESEVSKRDEEDGLLAGLEARDPCTIGRCPSFGVPFSAFPKDLSKFGGNRNGLKGLKGKKGKGNWKNKLIQGGKVRIASRQFGGYKNDFKGKGYTVGKPGPKTNLNDFNLKGNGSWQNKNIQGSKNSFASKGPFRPTNYRRQYGGYKNDFKGKGYAVGSPGAKTNLNDFNLKGNGSWNNKNIQSGKNSFASKGPFRPTNYPRQFGGYKNDFKGKGYTMGNPGAKTNLNDFNLKGNGSWKNKNIQGSKNRFASKAHSIQQAKDWI</sequence>
<reference evidence="2" key="2">
    <citation type="submission" date="2023-05" db="EMBL/GenBank/DDBJ databases">
        <authorList>
            <consortium name="Lawrence Berkeley National Laboratory"/>
            <person name="Steindorff A."/>
            <person name="Hensen N."/>
            <person name="Bonometti L."/>
            <person name="Westerberg I."/>
            <person name="Brannstrom I.O."/>
            <person name="Guillou S."/>
            <person name="Cros-Aarteil S."/>
            <person name="Calhoun S."/>
            <person name="Haridas S."/>
            <person name="Kuo A."/>
            <person name="Mondo S."/>
            <person name="Pangilinan J."/>
            <person name="Riley R."/>
            <person name="Labutti K."/>
            <person name="Andreopoulos B."/>
            <person name="Lipzen A."/>
            <person name="Chen C."/>
            <person name="Yanf M."/>
            <person name="Daum C."/>
            <person name="Ng V."/>
            <person name="Clum A."/>
            <person name="Ohm R."/>
            <person name="Martin F."/>
            <person name="Silar P."/>
            <person name="Natvig D."/>
            <person name="Lalanne C."/>
            <person name="Gautier V."/>
            <person name="Ament-Velasquez S.L."/>
            <person name="Kruys A."/>
            <person name="Hutchinson M.I."/>
            <person name="Powell A.J."/>
            <person name="Barry K."/>
            <person name="Miller A.N."/>
            <person name="Grigoriev I.V."/>
            <person name="Debuchy R."/>
            <person name="Gladieux P."/>
            <person name="Thoren M.H."/>
            <person name="Johannesson H."/>
        </authorList>
    </citation>
    <scope>NUCLEOTIDE SEQUENCE</scope>
    <source>
        <strain evidence="2">CBS 508.74</strain>
    </source>
</reference>
<dbReference type="AlphaFoldDB" id="A0AAN6TDU3"/>
<dbReference type="EMBL" id="MU853342">
    <property type="protein sequence ID" value="KAK4112396.1"/>
    <property type="molecule type" value="Genomic_DNA"/>
</dbReference>
<evidence type="ECO:0000313" key="2">
    <source>
        <dbReference type="EMBL" id="KAK4112396.1"/>
    </source>
</evidence>
<accession>A0AAN6TDU3</accession>
<dbReference type="Proteomes" id="UP001302812">
    <property type="component" value="Unassembled WGS sequence"/>
</dbReference>
<dbReference type="GeneID" id="89941855"/>
<feature type="chain" id="PRO_5042951744" evidence="1">
    <location>
        <begin position="22"/>
        <end position="325"/>
    </location>
</feature>
<keyword evidence="3" id="KW-1185">Reference proteome</keyword>